<evidence type="ECO:0000313" key="16">
    <source>
        <dbReference type="EMBL" id="DBA15679.1"/>
    </source>
</evidence>
<keyword evidence="11" id="KW-0342">GTP-binding</keyword>
<dbReference type="AlphaFoldDB" id="A0AAV2ZMV8"/>
<dbReference type="PANTHER" id="PTHR14983">
    <property type="entry name" value="CILIOGENESIS AND PLANAR POLARITY EFFECTOR 2"/>
    <property type="match status" value="1"/>
</dbReference>
<keyword evidence="17" id="KW-1185">Reference proteome</keyword>
<dbReference type="GO" id="GO:0015031">
    <property type="term" value="P:protein transport"/>
    <property type="evidence" value="ECO:0007669"/>
    <property type="project" value="UniProtKB-KW"/>
</dbReference>
<dbReference type="Proteomes" id="UP001181693">
    <property type="component" value="Unassembled WGS sequence"/>
</dbReference>
<dbReference type="GO" id="GO:0005525">
    <property type="term" value="F:GTP binding"/>
    <property type="evidence" value="ECO:0007669"/>
    <property type="project" value="UniProtKB-KW"/>
</dbReference>
<evidence type="ECO:0000256" key="10">
    <source>
        <dbReference type="ARBA" id="ARBA00023069"/>
    </source>
</evidence>
<comment type="similarity">
    <text evidence="2">Belongs to the small GTPase superfamily. Rab family.</text>
</comment>
<evidence type="ECO:0000256" key="9">
    <source>
        <dbReference type="ARBA" id="ARBA00022927"/>
    </source>
</evidence>
<comment type="subcellular location">
    <subcellularLocation>
        <location evidence="1">Cytoplasm</location>
        <location evidence="1">Cytoskeleton</location>
        <location evidence="1">Cilium basal body</location>
    </subcellularLocation>
</comment>
<dbReference type="FunFam" id="3.40.50.300:FF:001043">
    <property type="entry name" value="ciliogenesis and planar polarity effector 2"/>
    <property type="match status" value="1"/>
</dbReference>
<dbReference type="EMBL" id="DYDO01000011">
    <property type="protein sequence ID" value="DBA15679.1"/>
    <property type="molecule type" value="Genomic_DNA"/>
</dbReference>
<keyword evidence="13" id="KW-0966">Cell projection</keyword>
<comment type="function">
    <text evidence="14">Potential effector of the planar cell polarity signaling pathway. Plays a role in targeted membrane trafficking most probably at the level of vesicle fusion with membranes. Involved in cilium biogenesis by regulating the transport of cargo proteins to the basal body and to the apical tips of cilia. More generally involved in exocytosis in secretory cells.</text>
</comment>
<name>A0AAV2ZMV8_PYXAD</name>
<dbReference type="InterPro" id="IPR027417">
    <property type="entry name" value="P-loop_NTPase"/>
</dbReference>
<dbReference type="InterPro" id="IPR039677">
    <property type="entry name" value="RSG1"/>
</dbReference>
<proteinExistence type="inferred from homology"/>
<dbReference type="GO" id="GO:0005929">
    <property type="term" value="C:cilium"/>
    <property type="evidence" value="ECO:0007669"/>
    <property type="project" value="UniProtKB-ARBA"/>
</dbReference>
<evidence type="ECO:0000256" key="11">
    <source>
        <dbReference type="ARBA" id="ARBA00023134"/>
    </source>
</evidence>
<dbReference type="InterPro" id="IPR001806">
    <property type="entry name" value="Small_GTPase"/>
</dbReference>
<reference evidence="16" key="1">
    <citation type="thesis" date="2020" institute="ProQuest LLC" country="789 East Eisenhower Parkway, Ann Arbor, MI, USA">
        <title>Comparative Genomics and Chromosome Evolution.</title>
        <authorList>
            <person name="Mudd A.B."/>
        </authorList>
    </citation>
    <scope>NUCLEOTIDE SEQUENCE</scope>
    <source>
        <strain evidence="16">1538</strain>
        <tissue evidence="16">Blood</tissue>
    </source>
</reference>
<accession>A0AAV2ZMV8</accession>
<dbReference type="CDD" id="cd00882">
    <property type="entry name" value="Ras_like_GTPase"/>
    <property type="match status" value="1"/>
</dbReference>
<dbReference type="GO" id="GO:0030030">
    <property type="term" value="P:cell projection organization"/>
    <property type="evidence" value="ECO:0007669"/>
    <property type="project" value="UniProtKB-KW"/>
</dbReference>
<dbReference type="GO" id="GO:0006887">
    <property type="term" value="P:exocytosis"/>
    <property type="evidence" value="ECO:0007669"/>
    <property type="project" value="UniProtKB-KW"/>
</dbReference>
<evidence type="ECO:0000256" key="12">
    <source>
        <dbReference type="ARBA" id="ARBA00023212"/>
    </source>
</evidence>
<sequence>MHQASFPKPGSLIIPDWHQNAEGGEYLSCILRKRKRRMFGLIEQPVLPPQLPFDIASYKIFVCGKSGVGKTALISKLCGLEVPSVHHETTGIQTSRVYWPVRPRDSQRPVIFCFQLWDCGESALKKFDHILLACKEKADAVLFLFSFTDRSSFEDVPALISRTLSQDEDPARVVIGTRFDQFMHTDVTDQDVGLFQQTWQLPVMRVRSVNGPRLSDGISLDGRIELLDAAPVLNGLAEILWHRDQITAGLLASDV</sequence>
<protein>
    <recommendedName>
        <fullName evidence="3">Ciliogenesis and planar polarity effector 2</fullName>
    </recommendedName>
    <alternativeName>
        <fullName evidence="15">REM2- and Rab-like small GTPase 1</fullName>
    </alternativeName>
</protein>
<evidence type="ECO:0000256" key="1">
    <source>
        <dbReference type="ARBA" id="ARBA00004120"/>
    </source>
</evidence>
<comment type="caution">
    <text evidence="16">The sequence shown here is derived from an EMBL/GenBank/DDBJ whole genome shotgun (WGS) entry which is preliminary data.</text>
</comment>
<keyword evidence="10" id="KW-0969">Cilium</keyword>
<dbReference type="GO" id="GO:0005815">
    <property type="term" value="C:microtubule organizing center"/>
    <property type="evidence" value="ECO:0007669"/>
    <property type="project" value="UniProtKB-ARBA"/>
</dbReference>
<evidence type="ECO:0000313" key="17">
    <source>
        <dbReference type="Proteomes" id="UP001181693"/>
    </source>
</evidence>
<keyword evidence="5" id="KW-0268">Exocytosis</keyword>
<dbReference type="Gene3D" id="3.40.50.300">
    <property type="entry name" value="P-loop containing nucleotide triphosphate hydrolases"/>
    <property type="match status" value="1"/>
</dbReference>
<evidence type="ECO:0000256" key="2">
    <source>
        <dbReference type="ARBA" id="ARBA00006270"/>
    </source>
</evidence>
<evidence type="ECO:0000256" key="14">
    <source>
        <dbReference type="ARBA" id="ARBA00025052"/>
    </source>
</evidence>
<keyword evidence="7" id="KW-0547">Nucleotide-binding</keyword>
<evidence type="ECO:0000256" key="5">
    <source>
        <dbReference type="ARBA" id="ARBA00022483"/>
    </source>
</evidence>
<dbReference type="Pfam" id="PF00071">
    <property type="entry name" value="Ras"/>
    <property type="match status" value="1"/>
</dbReference>
<keyword evidence="8" id="KW-0970">Cilium biogenesis/degradation</keyword>
<evidence type="ECO:0000256" key="8">
    <source>
        <dbReference type="ARBA" id="ARBA00022794"/>
    </source>
</evidence>
<organism evidence="16 17">
    <name type="scientific">Pyxicephalus adspersus</name>
    <name type="common">African bullfrog</name>
    <dbReference type="NCBI Taxonomy" id="30357"/>
    <lineage>
        <taxon>Eukaryota</taxon>
        <taxon>Metazoa</taxon>
        <taxon>Chordata</taxon>
        <taxon>Craniata</taxon>
        <taxon>Vertebrata</taxon>
        <taxon>Euteleostomi</taxon>
        <taxon>Amphibia</taxon>
        <taxon>Batrachia</taxon>
        <taxon>Anura</taxon>
        <taxon>Neobatrachia</taxon>
        <taxon>Ranoidea</taxon>
        <taxon>Pyxicephalidae</taxon>
        <taxon>Pyxicephalinae</taxon>
        <taxon>Pyxicephalus</taxon>
    </lineage>
</organism>
<evidence type="ECO:0000256" key="13">
    <source>
        <dbReference type="ARBA" id="ARBA00023273"/>
    </source>
</evidence>
<evidence type="ECO:0000256" key="6">
    <source>
        <dbReference type="ARBA" id="ARBA00022490"/>
    </source>
</evidence>
<evidence type="ECO:0000256" key="4">
    <source>
        <dbReference type="ARBA" id="ARBA00022448"/>
    </source>
</evidence>
<dbReference type="PANTHER" id="PTHR14983:SF1">
    <property type="entry name" value="CILIOGENESIS AND PLANAR POLARITY EFFECTOR 2"/>
    <property type="match status" value="1"/>
</dbReference>
<keyword evidence="9" id="KW-0653">Protein transport</keyword>
<gene>
    <name evidence="16" type="ORF">GDO54_003152</name>
</gene>
<dbReference type="SUPFAM" id="SSF52540">
    <property type="entry name" value="P-loop containing nucleoside triphosphate hydrolases"/>
    <property type="match status" value="1"/>
</dbReference>
<keyword evidence="12" id="KW-0206">Cytoskeleton</keyword>
<evidence type="ECO:0000256" key="7">
    <source>
        <dbReference type="ARBA" id="ARBA00022741"/>
    </source>
</evidence>
<keyword evidence="4" id="KW-0813">Transport</keyword>
<evidence type="ECO:0000256" key="3">
    <source>
        <dbReference type="ARBA" id="ARBA00021423"/>
    </source>
</evidence>
<evidence type="ECO:0000256" key="15">
    <source>
        <dbReference type="ARBA" id="ARBA00030243"/>
    </source>
</evidence>
<keyword evidence="6" id="KW-0963">Cytoplasm</keyword>
<dbReference type="GO" id="GO:0003924">
    <property type="term" value="F:GTPase activity"/>
    <property type="evidence" value="ECO:0007669"/>
    <property type="project" value="InterPro"/>
</dbReference>